<dbReference type="Proteomes" id="UP001140096">
    <property type="component" value="Unassembled WGS sequence"/>
</dbReference>
<accession>A0ACC1LP34</accession>
<evidence type="ECO:0000313" key="2">
    <source>
        <dbReference type="Proteomes" id="UP001140096"/>
    </source>
</evidence>
<feature type="non-terminal residue" evidence="1">
    <location>
        <position position="1"/>
    </location>
</feature>
<keyword evidence="1" id="KW-0645">Protease</keyword>
<sequence>SELAKITPAKLQAHVDSLFDVTFIKMCMVGNFDEEEALKVADNAQAVIKPTPNLGYDLSRPRDYNIEPGYYVYQLQVPNEDCVDSAVQCNIYCGPTTDKRESALLDLLEELVHDGFFAQIRTKNQLGYRVSAASSTFPVGRSELALRVEGESNPMYVTMHINKFIHDMPQRLLELTDEQFNDRVQSLTKKYQERVKNIGQEAGGYSAKVNSGSYDFDRNNIMARHLQSIAKEELLVFWNKYINPSTASEYTRIDVQMWSTKILKPTVSDFKAYSAKTLALYGSLRSEDNDTLEISKVDEFITTAITAHKEQTNVNDDSESLTEELKKATLSESGELYMEGESAERAIHTGTALELAIRDHETFGNYADVSRTDFATIGMDKTPDGLWLITDYRKFQATQRMYGSALPAEVLVPKYSS</sequence>
<name>A0ACC1LP34_9FUNG</name>
<organism evidence="1 2">
    <name type="scientific">Coemansia furcata</name>
    <dbReference type="NCBI Taxonomy" id="417177"/>
    <lineage>
        <taxon>Eukaryota</taxon>
        <taxon>Fungi</taxon>
        <taxon>Fungi incertae sedis</taxon>
        <taxon>Zoopagomycota</taxon>
        <taxon>Kickxellomycotina</taxon>
        <taxon>Kickxellomycetes</taxon>
        <taxon>Kickxellales</taxon>
        <taxon>Kickxellaceae</taxon>
        <taxon>Coemansia</taxon>
    </lineage>
</organism>
<comment type="caution">
    <text evidence="1">The sequence shown here is derived from an EMBL/GenBank/DDBJ whole genome shotgun (WGS) entry which is preliminary data.</text>
</comment>
<keyword evidence="1" id="KW-0378">Hydrolase</keyword>
<proteinExistence type="predicted"/>
<dbReference type="EMBL" id="JANBUP010000206">
    <property type="protein sequence ID" value="KAJ2812522.1"/>
    <property type="molecule type" value="Genomic_DNA"/>
</dbReference>
<evidence type="ECO:0000313" key="1">
    <source>
        <dbReference type="EMBL" id="KAJ2812522.1"/>
    </source>
</evidence>
<keyword evidence="1" id="KW-0482">Metalloprotease</keyword>
<protein>
    <submittedName>
        <fullName evidence="1">Metalloprotease</fullName>
        <ecNumber evidence="1">3.4.24.56</ecNumber>
    </submittedName>
</protein>
<dbReference type="EC" id="3.4.24.56" evidence="1"/>
<keyword evidence="2" id="KW-1185">Reference proteome</keyword>
<reference evidence="1" key="1">
    <citation type="submission" date="2022-07" db="EMBL/GenBank/DDBJ databases">
        <title>Phylogenomic reconstructions and comparative analyses of Kickxellomycotina fungi.</title>
        <authorList>
            <person name="Reynolds N.K."/>
            <person name="Stajich J.E."/>
            <person name="Barry K."/>
            <person name="Grigoriev I.V."/>
            <person name="Crous P."/>
            <person name="Smith M.E."/>
        </authorList>
    </citation>
    <scope>NUCLEOTIDE SEQUENCE</scope>
    <source>
        <strain evidence="1">CBS 102833</strain>
    </source>
</reference>
<gene>
    <name evidence="1" type="primary">STE23_4</name>
    <name evidence="1" type="ORF">H4S07_001338</name>
</gene>